<accession>A0A0V8JEB7</accession>
<evidence type="ECO:0000259" key="1">
    <source>
        <dbReference type="Pfam" id="PF13472"/>
    </source>
</evidence>
<dbReference type="GO" id="GO:0004622">
    <property type="term" value="F:phosphatidylcholine lysophospholipase activity"/>
    <property type="evidence" value="ECO:0007669"/>
    <property type="project" value="TreeGrafter"/>
</dbReference>
<organism evidence="2 3">
    <name type="scientific">Fictibacillus enclensis</name>
    <dbReference type="NCBI Taxonomy" id="1017270"/>
    <lineage>
        <taxon>Bacteria</taxon>
        <taxon>Bacillati</taxon>
        <taxon>Bacillota</taxon>
        <taxon>Bacilli</taxon>
        <taxon>Bacillales</taxon>
        <taxon>Fictibacillaceae</taxon>
        <taxon>Fictibacillus</taxon>
    </lineage>
</organism>
<comment type="caution">
    <text evidence="2">The sequence shown here is derived from an EMBL/GenBank/DDBJ whole genome shotgun (WGS) entry which is preliminary data.</text>
</comment>
<dbReference type="InterPro" id="IPR036514">
    <property type="entry name" value="SGNH_hydro_sf"/>
</dbReference>
<dbReference type="InterPro" id="IPR013830">
    <property type="entry name" value="SGNH_hydro"/>
</dbReference>
<keyword evidence="3" id="KW-1185">Reference proteome</keyword>
<dbReference type="PANTHER" id="PTHR30383">
    <property type="entry name" value="THIOESTERASE 1/PROTEASE 1/LYSOPHOSPHOLIPASE L1"/>
    <property type="match status" value="1"/>
</dbReference>
<feature type="domain" description="SGNH hydrolase-type esterase" evidence="1">
    <location>
        <begin position="13"/>
        <end position="203"/>
    </location>
</feature>
<dbReference type="PANTHER" id="PTHR30383:SF27">
    <property type="entry name" value="SPORE GERMINATION LIPASE LIPC"/>
    <property type="match status" value="1"/>
</dbReference>
<dbReference type="Pfam" id="PF13472">
    <property type="entry name" value="Lipase_GDSL_2"/>
    <property type="match status" value="1"/>
</dbReference>
<dbReference type="AlphaFoldDB" id="A0A0V8JEB7"/>
<protein>
    <recommendedName>
        <fullName evidence="1">SGNH hydrolase-type esterase domain-containing protein</fullName>
    </recommendedName>
</protein>
<sequence length="221" mass="25455">MGLSWKVHSHYTALGDSISVGIGSSDEWGSFAQRYHLLTEHALLKTYDLHNYSKNGYTTQDVLASIEEPKVRKALQRSEIITITAGGNDLIKAGKKYLLNKQEAELHMTLKECQKNMSHILKQIIQLKEKGRSSYIIRLTNIYNPYHRWDTAYKWVRLFNRHIESFQTLPNVKVADIYSLFVGREKELLSWDSIHPNNVGHRVIAQAVYDTGYGRLSPHLD</sequence>
<reference evidence="2 3" key="1">
    <citation type="journal article" date="2014" name="Antonie Van Leeuwenhoek">
        <title>Fictibacillus enclensis sp. nov., isolated from marine sediment.</title>
        <authorList>
            <person name="Dastager S.G."/>
            <person name="Mawlankar R."/>
            <person name="Srinivasan K."/>
            <person name="Tang S.K."/>
            <person name="Lee J.C."/>
            <person name="Ramana V.V."/>
            <person name="Shouche Y.S."/>
        </authorList>
    </citation>
    <scope>NUCLEOTIDE SEQUENCE [LARGE SCALE GENOMIC DNA]</scope>
    <source>
        <strain evidence="2 3">NIO-1003</strain>
    </source>
</reference>
<dbReference type="Proteomes" id="UP000054099">
    <property type="component" value="Unassembled WGS sequence"/>
</dbReference>
<gene>
    <name evidence="2" type="ORF">AS030_07225</name>
</gene>
<dbReference type="Gene3D" id="3.40.50.1110">
    <property type="entry name" value="SGNH hydrolase"/>
    <property type="match status" value="1"/>
</dbReference>
<proteinExistence type="predicted"/>
<dbReference type="SUPFAM" id="SSF52266">
    <property type="entry name" value="SGNH hydrolase"/>
    <property type="match status" value="1"/>
</dbReference>
<dbReference type="EMBL" id="LNQN01000001">
    <property type="protein sequence ID" value="KSU85290.1"/>
    <property type="molecule type" value="Genomic_DNA"/>
</dbReference>
<evidence type="ECO:0000313" key="2">
    <source>
        <dbReference type="EMBL" id="KSU85290.1"/>
    </source>
</evidence>
<dbReference type="InterPro" id="IPR051532">
    <property type="entry name" value="Ester_Hydrolysis_Enzymes"/>
</dbReference>
<name>A0A0V8JEB7_9BACL</name>
<evidence type="ECO:0000313" key="3">
    <source>
        <dbReference type="Proteomes" id="UP000054099"/>
    </source>
</evidence>